<evidence type="ECO:0000259" key="1">
    <source>
        <dbReference type="Pfam" id="PF00035"/>
    </source>
</evidence>
<feature type="domain" description="DRBM" evidence="1">
    <location>
        <begin position="11"/>
        <end position="73"/>
    </location>
</feature>
<evidence type="ECO:0000313" key="3">
    <source>
        <dbReference type="Proteomes" id="UP000703269"/>
    </source>
</evidence>
<name>A0A9P3FZR3_9APHY</name>
<comment type="caution">
    <text evidence="2">The sequence shown here is derived from an EMBL/GenBank/DDBJ whole genome shotgun (WGS) entry which is preliminary data.</text>
</comment>
<organism evidence="2 3">
    <name type="scientific">Phanerochaete sordida</name>
    <dbReference type="NCBI Taxonomy" id="48140"/>
    <lineage>
        <taxon>Eukaryota</taxon>
        <taxon>Fungi</taxon>
        <taxon>Dikarya</taxon>
        <taxon>Basidiomycota</taxon>
        <taxon>Agaricomycotina</taxon>
        <taxon>Agaricomycetes</taxon>
        <taxon>Polyporales</taxon>
        <taxon>Phanerochaetaceae</taxon>
        <taxon>Phanerochaete</taxon>
    </lineage>
</organism>
<keyword evidence="3" id="KW-1185">Reference proteome</keyword>
<dbReference type="InterPro" id="IPR014720">
    <property type="entry name" value="dsRBD_dom"/>
</dbReference>
<dbReference type="SUPFAM" id="SSF54768">
    <property type="entry name" value="dsRNA-binding domain-like"/>
    <property type="match status" value="1"/>
</dbReference>
<dbReference type="Pfam" id="PF00035">
    <property type="entry name" value="dsrm"/>
    <property type="match status" value="1"/>
</dbReference>
<dbReference type="EMBL" id="BPQB01000003">
    <property type="protein sequence ID" value="GJE86257.1"/>
    <property type="molecule type" value="Genomic_DNA"/>
</dbReference>
<sequence>MSQPDHWRLRLNNLLQSSWGTQSLRWEAFQNGPQNSAPWVAVAYIKNVEWGRGTAHSLGAAKEEAARVAYRALHRQLYGIDPQ</sequence>
<evidence type="ECO:0000313" key="2">
    <source>
        <dbReference type="EMBL" id="GJE86257.1"/>
    </source>
</evidence>
<dbReference type="AlphaFoldDB" id="A0A9P3FZR3"/>
<proteinExistence type="predicted"/>
<protein>
    <submittedName>
        <fullName evidence="2">Double-stranded RNA binding motif-containing protein</fullName>
    </submittedName>
</protein>
<gene>
    <name evidence="2" type="ORF">PsYK624_023370</name>
</gene>
<dbReference type="Gene3D" id="3.30.160.20">
    <property type="match status" value="1"/>
</dbReference>
<dbReference type="OrthoDB" id="2779329at2759"/>
<reference evidence="2 3" key="1">
    <citation type="submission" date="2021-08" db="EMBL/GenBank/DDBJ databases">
        <title>Draft Genome Sequence of Phanerochaete sordida strain YK-624.</title>
        <authorList>
            <person name="Mori T."/>
            <person name="Dohra H."/>
            <person name="Suzuki T."/>
            <person name="Kawagishi H."/>
            <person name="Hirai H."/>
        </authorList>
    </citation>
    <scope>NUCLEOTIDE SEQUENCE [LARGE SCALE GENOMIC DNA]</scope>
    <source>
        <strain evidence="2 3">YK-624</strain>
    </source>
</reference>
<accession>A0A9P3FZR3</accession>
<dbReference type="Proteomes" id="UP000703269">
    <property type="component" value="Unassembled WGS sequence"/>
</dbReference>